<evidence type="ECO:0000256" key="2">
    <source>
        <dbReference type="ARBA" id="ARBA00023015"/>
    </source>
</evidence>
<keyword evidence="3 5" id="KW-0238">DNA-binding</keyword>
<dbReference type="GO" id="GO:0003677">
    <property type="term" value="F:DNA binding"/>
    <property type="evidence" value="ECO:0007669"/>
    <property type="project" value="UniProtKB-KW"/>
</dbReference>
<dbReference type="SMART" id="SM00862">
    <property type="entry name" value="Trans_reg_C"/>
    <property type="match status" value="1"/>
</dbReference>
<dbReference type="InterPro" id="IPR001867">
    <property type="entry name" value="OmpR/PhoB-type_DNA-bd"/>
</dbReference>
<dbReference type="PANTHER" id="PTHR35807">
    <property type="entry name" value="TRANSCRIPTIONAL REGULATOR REDD-RELATED"/>
    <property type="match status" value="1"/>
</dbReference>
<dbReference type="InterPro" id="IPR005158">
    <property type="entry name" value="BTAD"/>
</dbReference>
<evidence type="ECO:0000313" key="7">
    <source>
        <dbReference type="EMBL" id="MBE1560505.1"/>
    </source>
</evidence>
<dbReference type="InterPro" id="IPR051677">
    <property type="entry name" value="AfsR-DnrI-RedD_regulator"/>
</dbReference>
<feature type="domain" description="OmpR/PhoB-type" evidence="6">
    <location>
        <begin position="1"/>
        <end position="90"/>
    </location>
</feature>
<comment type="caution">
    <text evidence="7">The sequence shown here is derived from an EMBL/GenBank/DDBJ whole genome shotgun (WGS) entry which is preliminary data.</text>
</comment>
<dbReference type="InterPro" id="IPR011990">
    <property type="entry name" value="TPR-like_helical_dom_sf"/>
</dbReference>
<dbReference type="PANTHER" id="PTHR35807:SF1">
    <property type="entry name" value="TRANSCRIPTIONAL REGULATOR REDD"/>
    <property type="match status" value="1"/>
</dbReference>
<dbReference type="PROSITE" id="PS51755">
    <property type="entry name" value="OMPR_PHOB"/>
    <property type="match status" value="1"/>
</dbReference>
<evidence type="ECO:0000313" key="8">
    <source>
        <dbReference type="Proteomes" id="UP000661607"/>
    </source>
</evidence>
<keyword evidence="8" id="KW-1185">Reference proteome</keyword>
<comment type="similarity">
    <text evidence="1">Belongs to the AfsR/DnrI/RedD regulatory family.</text>
</comment>
<evidence type="ECO:0000259" key="6">
    <source>
        <dbReference type="PROSITE" id="PS51755"/>
    </source>
</evidence>
<dbReference type="CDD" id="cd15831">
    <property type="entry name" value="BTAD"/>
    <property type="match status" value="1"/>
</dbReference>
<dbReference type="InterPro" id="IPR016032">
    <property type="entry name" value="Sig_transdc_resp-reg_C-effctor"/>
</dbReference>
<evidence type="ECO:0000256" key="3">
    <source>
        <dbReference type="ARBA" id="ARBA00023125"/>
    </source>
</evidence>
<feature type="DNA-binding region" description="OmpR/PhoB-type" evidence="5">
    <location>
        <begin position="1"/>
        <end position="90"/>
    </location>
</feature>
<dbReference type="SUPFAM" id="SSF46894">
    <property type="entry name" value="C-terminal effector domain of the bipartite response regulators"/>
    <property type="match status" value="1"/>
</dbReference>
<name>A0ABR9KF86_9ACTN</name>
<dbReference type="RefSeq" id="WP_192775574.1">
    <property type="nucleotide sequence ID" value="NZ_BAAASY010000007.1"/>
</dbReference>
<evidence type="ECO:0000256" key="1">
    <source>
        <dbReference type="ARBA" id="ARBA00005820"/>
    </source>
</evidence>
<accession>A0ABR9KF86</accession>
<keyword evidence="4" id="KW-0804">Transcription</keyword>
<dbReference type="Pfam" id="PF03704">
    <property type="entry name" value="BTAD"/>
    <property type="match status" value="1"/>
</dbReference>
<keyword evidence="2" id="KW-0805">Transcription regulation</keyword>
<organism evidence="7 8">
    <name type="scientific">Nonomuraea africana</name>
    <dbReference type="NCBI Taxonomy" id="46171"/>
    <lineage>
        <taxon>Bacteria</taxon>
        <taxon>Bacillati</taxon>
        <taxon>Actinomycetota</taxon>
        <taxon>Actinomycetes</taxon>
        <taxon>Streptosporangiales</taxon>
        <taxon>Streptosporangiaceae</taxon>
        <taxon>Nonomuraea</taxon>
    </lineage>
</organism>
<dbReference type="SUPFAM" id="SSF48452">
    <property type="entry name" value="TPR-like"/>
    <property type="match status" value="1"/>
</dbReference>
<dbReference type="SMART" id="SM01043">
    <property type="entry name" value="BTAD"/>
    <property type="match status" value="1"/>
</dbReference>
<proteinExistence type="inferred from homology"/>
<dbReference type="InterPro" id="IPR036388">
    <property type="entry name" value="WH-like_DNA-bd_sf"/>
</dbReference>
<protein>
    <submittedName>
        <fullName evidence="7">DNA-binding SARP family transcriptional activator</fullName>
    </submittedName>
</protein>
<dbReference type="Gene3D" id="1.10.10.10">
    <property type="entry name" value="Winged helix-like DNA-binding domain superfamily/Winged helix DNA-binding domain"/>
    <property type="match status" value="1"/>
</dbReference>
<dbReference type="EMBL" id="JADBEF010000001">
    <property type="protein sequence ID" value="MBE1560505.1"/>
    <property type="molecule type" value="Genomic_DNA"/>
</dbReference>
<reference evidence="7 8" key="1">
    <citation type="submission" date="2020-10" db="EMBL/GenBank/DDBJ databases">
        <title>Sequencing the genomes of 1000 actinobacteria strains.</title>
        <authorList>
            <person name="Klenk H.-P."/>
        </authorList>
    </citation>
    <scope>NUCLEOTIDE SEQUENCE [LARGE SCALE GENOMIC DNA]</scope>
    <source>
        <strain evidence="7 8">DSM 43748</strain>
    </source>
</reference>
<gene>
    <name evidence="7" type="ORF">H4W81_003284</name>
</gene>
<sequence>MIEFRVLGPVAVCRDGRDITPRAARLRQVLSLLVLQGNQAVPLGALLDELWGEHTPKTAVTTAQTYVYRLRTLLGRAHLVTTPHGYLLRAEDDAVDARRFHRRLDEGHRLLEKGDREAAARALRQALSLWTGAALATVAQGRALQAHAVFLEEKRLQAYELAIQTELDLGLHRQLVGELRGLVTTHPLNEWFHAQLITALHRSGRRSEALLAYEHLRAVLDSELGVDPSPEVERVQREVLSIG</sequence>
<dbReference type="Gene3D" id="1.25.40.10">
    <property type="entry name" value="Tetratricopeptide repeat domain"/>
    <property type="match status" value="1"/>
</dbReference>
<evidence type="ECO:0000256" key="5">
    <source>
        <dbReference type="PROSITE-ProRule" id="PRU01091"/>
    </source>
</evidence>
<dbReference type="Proteomes" id="UP000661607">
    <property type="component" value="Unassembled WGS sequence"/>
</dbReference>
<evidence type="ECO:0000256" key="4">
    <source>
        <dbReference type="ARBA" id="ARBA00023163"/>
    </source>
</evidence>